<comment type="caution">
    <text evidence="2">The sequence shown here is derived from an EMBL/GenBank/DDBJ whole genome shotgun (WGS) entry which is preliminary data.</text>
</comment>
<sequence>MLVHSFPPLIDSASRLLVLGSMPGAASLRAYEYYGNPRNYMWRILYALYGEGRDVDDVYDDRLRFALGNGIALWDVIASCDRPGSLDSDITRAIPNDVPGLLTEYPGIRAIVCNGTKSYAELTKHFGDDPEIASRRVVRMPSTSPIPTKDYRNLEDRVQAWRAILVL</sequence>
<reference evidence="3" key="1">
    <citation type="journal article" date="2019" name="Int. J. Syst. Evol. Microbiol.">
        <title>The Global Catalogue of Microorganisms (GCM) 10K type strain sequencing project: providing services to taxonomists for standard genome sequencing and annotation.</title>
        <authorList>
            <consortium name="The Broad Institute Genomics Platform"/>
            <consortium name="The Broad Institute Genome Sequencing Center for Infectious Disease"/>
            <person name="Wu L."/>
            <person name="Ma J."/>
        </authorList>
    </citation>
    <scope>NUCLEOTIDE SEQUENCE [LARGE SCALE GENOMIC DNA]</scope>
    <source>
        <strain evidence="3">CCUG 57113</strain>
    </source>
</reference>
<dbReference type="SMART" id="SM00986">
    <property type="entry name" value="UDG"/>
    <property type="match status" value="1"/>
</dbReference>
<dbReference type="RefSeq" id="WP_209743924.1">
    <property type="nucleotide sequence ID" value="NZ_JBHSMH010000111.1"/>
</dbReference>
<accession>A0ABW0M454</accession>
<dbReference type="Proteomes" id="UP001596105">
    <property type="component" value="Unassembled WGS sequence"/>
</dbReference>
<dbReference type="Pfam" id="PF03167">
    <property type="entry name" value="UDG"/>
    <property type="match status" value="1"/>
</dbReference>
<dbReference type="EMBL" id="JBHSMH010000111">
    <property type="protein sequence ID" value="MFC5471698.1"/>
    <property type="molecule type" value="Genomic_DNA"/>
</dbReference>
<feature type="domain" description="Uracil-DNA glycosylase-like" evidence="1">
    <location>
        <begin position="7"/>
        <end position="162"/>
    </location>
</feature>
<keyword evidence="3" id="KW-1185">Reference proteome</keyword>
<evidence type="ECO:0000313" key="3">
    <source>
        <dbReference type="Proteomes" id="UP001596105"/>
    </source>
</evidence>
<name>A0ABW0M454_9BACL</name>
<evidence type="ECO:0000259" key="1">
    <source>
        <dbReference type="SMART" id="SM00986"/>
    </source>
</evidence>
<dbReference type="GO" id="GO:0033958">
    <property type="term" value="F:DNA-deoxyinosine glycosylase activity"/>
    <property type="evidence" value="ECO:0007669"/>
    <property type="project" value="UniProtKB-EC"/>
</dbReference>
<dbReference type="Gene3D" id="3.40.470.10">
    <property type="entry name" value="Uracil-DNA glycosylase-like domain"/>
    <property type="match status" value="1"/>
</dbReference>
<proteinExistence type="predicted"/>
<dbReference type="SUPFAM" id="SSF52141">
    <property type="entry name" value="Uracil-DNA glycosylase-like"/>
    <property type="match status" value="1"/>
</dbReference>
<protein>
    <submittedName>
        <fullName evidence="2">DNA-deoxyinosine glycosylase</fullName>
        <ecNumber evidence="2">3.2.2.15</ecNumber>
    </submittedName>
</protein>
<keyword evidence="2" id="KW-0378">Hydrolase</keyword>
<dbReference type="EC" id="3.2.2.15" evidence="2"/>
<gene>
    <name evidence="2" type="ORF">ACFPPD_23760</name>
</gene>
<organism evidence="2 3">
    <name type="scientific">Cohnella suwonensis</name>
    <dbReference type="NCBI Taxonomy" id="696072"/>
    <lineage>
        <taxon>Bacteria</taxon>
        <taxon>Bacillati</taxon>
        <taxon>Bacillota</taxon>
        <taxon>Bacilli</taxon>
        <taxon>Bacillales</taxon>
        <taxon>Paenibacillaceae</taxon>
        <taxon>Cohnella</taxon>
    </lineage>
</organism>
<keyword evidence="2" id="KW-0326">Glycosidase</keyword>
<dbReference type="InterPro" id="IPR036895">
    <property type="entry name" value="Uracil-DNA_glycosylase-like_sf"/>
</dbReference>
<dbReference type="InterPro" id="IPR026353">
    <property type="entry name" value="Hypoxan-DNA_Glyclase"/>
</dbReference>
<dbReference type="CDD" id="cd10032">
    <property type="entry name" value="UDG-F6_HDG"/>
    <property type="match status" value="1"/>
</dbReference>
<dbReference type="InterPro" id="IPR005122">
    <property type="entry name" value="Uracil-DNA_glycosylase-like"/>
</dbReference>
<dbReference type="SMART" id="SM00987">
    <property type="entry name" value="UreE_C"/>
    <property type="match status" value="1"/>
</dbReference>
<dbReference type="NCBIfam" id="TIGR04274">
    <property type="entry name" value="hypoxanDNAglyco"/>
    <property type="match status" value="1"/>
</dbReference>
<evidence type="ECO:0000313" key="2">
    <source>
        <dbReference type="EMBL" id="MFC5471698.1"/>
    </source>
</evidence>